<organism evidence="1 2">
    <name type="scientific">Aquimarina atlantica</name>
    <dbReference type="NCBI Taxonomy" id="1317122"/>
    <lineage>
        <taxon>Bacteria</taxon>
        <taxon>Pseudomonadati</taxon>
        <taxon>Bacteroidota</taxon>
        <taxon>Flavobacteriia</taxon>
        <taxon>Flavobacteriales</taxon>
        <taxon>Flavobacteriaceae</taxon>
        <taxon>Aquimarina</taxon>
    </lineage>
</organism>
<sequence>MKTNKKVKLELKKINVTKLTDSNIARIKGGNKDDLIRVDDTDGSLISRIINGANHSCNR</sequence>
<accession>A0A023BN07</accession>
<gene>
    <name evidence="1" type="ORF">ATO12_07735</name>
</gene>
<dbReference type="AlphaFoldDB" id="A0A023BN07"/>
<dbReference type="EMBL" id="AQRA01000017">
    <property type="protein sequence ID" value="EZH71386.1"/>
    <property type="molecule type" value="Genomic_DNA"/>
</dbReference>
<keyword evidence="2" id="KW-1185">Reference proteome</keyword>
<proteinExistence type="predicted"/>
<protein>
    <submittedName>
        <fullName evidence="1">Uncharacterized protein</fullName>
    </submittedName>
</protein>
<comment type="caution">
    <text evidence="1">The sequence shown here is derived from an EMBL/GenBank/DDBJ whole genome shotgun (WGS) entry which is preliminary data.</text>
</comment>
<dbReference type="eggNOG" id="ENOG5032HZV">
    <property type="taxonomic scope" value="Bacteria"/>
</dbReference>
<name>A0A023BN07_9FLAO</name>
<evidence type="ECO:0000313" key="1">
    <source>
        <dbReference type="EMBL" id="EZH71386.1"/>
    </source>
</evidence>
<dbReference type="OrthoDB" id="1164937at2"/>
<dbReference type="RefSeq" id="WP_034247414.1">
    <property type="nucleotide sequence ID" value="NZ_AQRA01000017.1"/>
</dbReference>
<dbReference type="Proteomes" id="UP000023541">
    <property type="component" value="Unassembled WGS sequence"/>
</dbReference>
<reference evidence="1 2" key="1">
    <citation type="submission" date="2014-04" db="EMBL/GenBank/DDBJ databases">
        <title>Aquimarina sp. 22II-S11-z7 Genome Sequencing.</title>
        <authorList>
            <person name="Lai Q."/>
        </authorList>
    </citation>
    <scope>NUCLEOTIDE SEQUENCE [LARGE SCALE GENOMIC DNA]</scope>
    <source>
        <strain evidence="1 2">22II-S11-z7</strain>
    </source>
</reference>
<evidence type="ECO:0000313" key="2">
    <source>
        <dbReference type="Proteomes" id="UP000023541"/>
    </source>
</evidence>